<evidence type="ECO:0008006" key="3">
    <source>
        <dbReference type="Google" id="ProtNLM"/>
    </source>
</evidence>
<gene>
    <name evidence="1" type="ORF">BOH66_02625</name>
</gene>
<reference evidence="1 2" key="1">
    <citation type="submission" date="2016-12" db="EMBL/GenBank/DDBJ databases">
        <title>Complete genome sequence of Microbacterium aurum KACC 15219.</title>
        <authorList>
            <person name="Jung Y."/>
            <person name="Shin J.-H."/>
            <person name="Lee Y.-J."/>
            <person name="Yi H."/>
            <person name="Bahn Y.-S."/>
            <person name="Kim J.F."/>
            <person name="Lee D.-W."/>
        </authorList>
    </citation>
    <scope>NUCLEOTIDE SEQUENCE [LARGE SCALE GENOMIC DNA]</scope>
    <source>
        <strain evidence="1 2">KACC 15219</strain>
    </source>
</reference>
<name>A0A1P8UC46_9MICO</name>
<sequence>MDELRAEGFEGFVPFVDLPKAQVPKAGGVYIVVRPSPERSPEFRQVSPAGWFQQRDPSVALEKLQTAWVDGAFVVYIGVATQGANGRRGIAKRLDEFRRHGAGEPIGHWGGRYVWCLNDSADLLVAWRVESVDPGAVEADLTRKFTAHYGKLPFANLKQERRHNQPHSSS</sequence>
<dbReference type="AlphaFoldDB" id="A0A1P8UC46"/>
<organism evidence="1 2">
    <name type="scientific">Microbacterium aurum</name>
    <dbReference type="NCBI Taxonomy" id="36805"/>
    <lineage>
        <taxon>Bacteria</taxon>
        <taxon>Bacillati</taxon>
        <taxon>Actinomycetota</taxon>
        <taxon>Actinomycetes</taxon>
        <taxon>Micrococcales</taxon>
        <taxon>Microbacteriaceae</taxon>
        <taxon>Microbacterium</taxon>
    </lineage>
</organism>
<evidence type="ECO:0000313" key="2">
    <source>
        <dbReference type="Proteomes" id="UP000187185"/>
    </source>
</evidence>
<dbReference type="STRING" id="36805.BOH66_02625"/>
<dbReference type="KEGG" id="maur:BOH66_02625"/>
<keyword evidence="2" id="KW-1185">Reference proteome</keyword>
<proteinExistence type="predicted"/>
<dbReference type="OrthoDB" id="7505417at2"/>
<dbReference type="EMBL" id="CP018762">
    <property type="protein sequence ID" value="APZ35704.1"/>
    <property type="molecule type" value="Genomic_DNA"/>
</dbReference>
<protein>
    <recommendedName>
        <fullName evidence="3">GIY-YIG domain-containing protein</fullName>
    </recommendedName>
</protein>
<dbReference type="Proteomes" id="UP000187185">
    <property type="component" value="Chromosome"/>
</dbReference>
<evidence type="ECO:0000313" key="1">
    <source>
        <dbReference type="EMBL" id="APZ35704.1"/>
    </source>
</evidence>
<accession>A0A1P8UC46</accession>